<dbReference type="EMBL" id="JAPQKR010000012">
    <property type="protein sequence ID" value="KAJ5203623.1"/>
    <property type="molecule type" value="Genomic_DNA"/>
</dbReference>
<dbReference type="OrthoDB" id="3365682at2759"/>
<proteinExistence type="predicted"/>
<accession>A0A9W9MLR1</accession>
<dbReference type="GeneID" id="83178865"/>
<dbReference type="PANTHER" id="PTHR42034">
    <property type="entry name" value="CHROMOSOME 7, WHOLE GENOME SHOTGUN SEQUENCE-RELATED"/>
    <property type="match status" value="1"/>
</dbReference>
<dbReference type="AlphaFoldDB" id="A0A9W9MLR1"/>
<evidence type="ECO:0000313" key="2">
    <source>
        <dbReference type="Proteomes" id="UP001150904"/>
    </source>
</evidence>
<keyword evidence="2" id="KW-1185">Reference proteome</keyword>
<reference evidence="1" key="2">
    <citation type="journal article" date="2023" name="IMA Fungus">
        <title>Comparative genomic study of the Penicillium genus elucidates a diverse pangenome and 15 lateral gene transfer events.</title>
        <authorList>
            <person name="Petersen C."/>
            <person name="Sorensen T."/>
            <person name="Nielsen M.R."/>
            <person name="Sondergaard T.E."/>
            <person name="Sorensen J.L."/>
            <person name="Fitzpatrick D.A."/>
            <person name="Frisvad J.C."/>
            <person name="Nielsen K.L."/>
        </authorList>
    </citation>
    <scope>NUCLEOTIDE SEQUENCE</scope>
    <source>
        <strain evidence="1">IBT 15544</strain>
    </source>
</reference>
<dbReference type="PANTHER" id="PTHR42034:SF3">
    <property type="entry name" value="ACYL-COA-DEPENDENT ACYLTRANSFERASE MAC2"/>
    <property type="match status" value="1"/>
</dbReference>
<dbReference type="Proteomes" id="UP001150904">
    <property type="component" value="Unassembled WGS sequence"/>
</dbReference>
<protein>
    <submittedName>
        <fullName evidence="1">Uncharacterized protein</fullName>
    </submittedName>
</protein>
<evidence type="ECO:0000313" key="1">
    <source>
        <dbReference type="EMBL" id="KAJ5203623.1"/>
    </source>
</evidence>
<gene>
    <name evidence="1" type="ORF">N7498_004502</name>
</gene>
<reference evidence="1" key="1">
    <citation type="submission" date="2022-12" db="EMBL/GenBank/DDBJ databases">
        <authorList>
            <person name="Petersen C."/>
        </authorList>
    </citation>
    <scope>NUCLEOTIDE SEQUENCE</scope>
    <source>
        <strain evidence="1">IBT 15544</strain>
    </source>
</reference>
<organism evidence="1 2">
    <name type="scientific">Penicillium cinerascens</name>
    <dbReference type="NCBI Taxonomy" id="70096"/>
    <lineage>
        <taxon>Eukaryota</taxon>
        <taxon>Fungi</taxon>
        <taxon>Dikarya</taxon>
        <taxon>Ascomycota</taxon>
        <taxon>Pezizomycotina</taxon>
        <taxon>Eurotiomycetes</taxon>
        <taxon>Eurotiomycetidae</taxon>
        <taxon>Eurotiales</taxon>
        <taxon>Aspergillaceae</taxon>
        <taxon>Penicillium</taxon>
    </lineage>
</organism>
<name>A0A9W9MLR1_9EURO</name>
<comment type="caution">
    <text evidence="1">The sequence shown here is derived from an EMBL/GenBank/DDBJ whole genome shotgun (WGS) entry which is preliminary data.</text>
</comment>
<sequence>MALLETSLTCEQFKRRDQVAWWRTRPLRPVVGIILHLDKATFELRVTAEAARRWAAQTCEVATNTTVSDVFLARSRQPLDAPTMALVGDCARGVRGCVIKISHTLVSHEDFRILQEYMTQRARPDSELGIDAVFSPDITSEIKPRLPWSLCHAYSLQHNP</sequence>
<dbReference type="RefSeq" id="XP_058308102.1">
    <property type="nucleotide sequence ID" value="XM_058451564.1"/>
</dbReference>